<organism evidence="16 17">
    <name type="scientific">Carpediemonas membranifera</name>
    <dbReference type="NCBI Taxonomy" id="201153"/>
    <lineage>
        <taxon>Eukaryota</taxon>
        <taxon>Metamonada</taxon>
        <taxon>Carpediemonas-like organisms</taxon>
        <taxon>Carpediemonas</taxon>
    </lineage>
</organism>
<evidence type="ECO:0000259" key="15">
    <source>
        <dbReference type="Pfam" id="PF02896"/>
    </source>
</evidence>
<keyword evidence="7" id="KW-0418">Kinase</keyword>
<feature type="domain" description="PEP-utilising enzyme C-terminal" evidence="15">
    <location>
        <begin position="523"/>
        <end position="865"/>
    </location>
</feature>
<evidence type="ECO:0000256" key="11">
    <source>
        <dbReference type="PIRSR" id="PIRSR000853-2"/>
    </source>
</evidence>
<keyword evidence="9 12" id="KW-0460">Magnesium</keyword>
<dbReference type="Gene3D" id="3.50.30.10">
    <property type="entry name" value="Phosphohistidine domain"/>
    <property type="match status" value="1"/>
</dbReference>
<evidence type="ECO:0000259" key="13">
    <source>
        <dbReference type="Pfam" id="PF00391"/>
    </source>
</evidence>
<dbReference type="EMBL" id="JAHDYR010000012">
    <property type="protein sequence ID" value="KAG9395295.1"/>
    <property type="molecule type" value="Genomic_DNA"/>
</dbReference>
<dbReference type="NCBIfam" id="NF004531">
    <property type="entry name" value="PRK05878.1"/>
    <property type="match status" value="1"/>
</dbReference>
<evidence type="ECO:0000259" key="14">
    <source>
        <dbReference type="Pfam" id="PF01326"/>
    </source>
</evidence>
<protein>
    <recommendedName>
        <fullName evidence="3">pyruvate, phosphate dikinase</fullName>
        <ecNumber evidence="3">2.7.9.1</ecNumber>
    </recommendedName>
</protein>
<dbReference type="InterPro" id="IPR002192">
    <property type="entry name" value="PPDK_AMP/ATP-bd"/>
</dbReference>
<dbReference type="Gene3D" id="3.30.470.20">
    <property type="entry name" value="ATP-grasp fold, B domain"/>
    <property type="match status" value="1"/>
</dbReference>
<dbReference type="InterPro" id="IPR013815">
    <property type="entry name" value="ATP_grasp_subdomain_1"/>
</dbReference>
<keyword evidence="4" id="KW-0808">Transferase</keyword>
<dbReference type="Gene3D" id="1.10.189.10">
    <property type="entry name" value="Pyruvate Phosphate Dikinase, domain 2"/>
    <property type="match status" value="1"/>
</dbReference>
<keyword evidence="6" id="KW-0547">Nucleotide-binding</keyword>
<evidence type="ECO:0000256" key="7">
    <source>
        <dbReference type="ARBA" id="ARBA00022777"/>
    </source>
</evidence>
<dbReference type="PANTHER" id="PTHR22931">
    <property type="entry name" value="PHOSPHOENOLPYRUVATE DIKINASE-RELATED"/>
    <property type="match status" value="1"/>
</dbReference>
<dbReference type="OrthoDB" id="6123450at2759"/>
<evidence type="ECO:0000256" key="4">
    <source>
        <dbReference type="ARBA" id="ARBA00022679"/>
    </source>
</evidence>
<dbReference type="Gene3D" id="3.30.1490.20">
    <property type="entry name" value="ATP-grasp fold, A domain"/>
    <property type="match status" value="1"/>
</dbReference>
<evidence type="ECO:0000256" key="12">
    <source>
        <dbReference type="PIRSR" id="PIRSR000853-3"/>
    </source>
</evidence>
<feature type="domain" description="PEP-utilising enzyme mobile" evidence="13">
    <location>
        <begin position="421"/>
        <end position="502"/>
    </location>
</feature>
<feature type="domain" description="Pyruvate phosphate dikinase AMP/ATP-binding" evidence="14">
    <location>
        <begin position="304"/>
        <end position="357"/>
    </location>
</feature>
<evidence type="ECO:0000256" key="3">
    <source>
        <dbReference type="ARBA" id="ARBA00011994"/>
    </source>
</evidence>
<dbReference type="GO" id="GO:0016301">
    <property type="term" value="F:kinase activity"/>
    <property type="evidence" value="ECO:0007669"/>
    <property type="project" value="UniProtKB-KW"/>
</dbReference>
<evidence type="ECO:0000256" key="9">
    <source>
        <dbReference type="ARBA" id="ARBA00022842"/>
    </source>
</evidence>
<evidence type="ECO:0000256" key="10">
    <source>
        <dbReference type="PIRSR" id="PIRSR000853-1"/>
    </source>
</evidence>
<dbReference type="Pfam" id="PF02896">
    <property type="entry name" value="PEP-utilizers_C"/>
    <property type="match status" value="1"/>
</dbReference>
<keyword evidence="16" id="KW-0670">Pyruvate</keyword>
<accession>A0A8J6AZN9</accession>
<sequence>MADQVFTFDVPTEIDKTVLGGKGCSLMQMSNIGLDVPPFFVIPCQTCVHYMENQSWPADYEAKIWAALKKIEDATGRKFGDSAKPLLLSVRSGARVSMPGMMDTVLNLGLNDESVEGLAKDSGNERFAWDAYRRFIQMYGDVVLGVPHKNFEHILEGLKKKYSAAQDTDLSAEHLKECVAEYRAMVKKTINEEFPKDPKDQLIRAINAVFDSWTNERAVYYRNMHSIDHRWGTAVNVQSMVFGNLGQTSGTGVGFTRDPATGEKMIYGEFLPNAQGEDVVAGIRTPIKISDMESVGGVWPGVYKQLCDNYDKLEAFYKDMVDLEFTVQDGKLYMLQARVGKRTAAAMVRIAAEMVKEGMITEKEALLRQEPNKIGELLHKTFDPKAVRNVVATGLPASPGAGVGRVEFTAADAEARFNAGEPAILVRAETSPEDIVGMTMSQGILTARGGCSSHAAVVARGMGKCCVAGCSAVEVDEEAEQMKINGKVFKRGDWLSLDGSTGEVIEGQLATIAPVFSENFNLILQWADKYRQLDIRTNADTPADAKQAVAFGAQGIGLTRTEHMFFEHDRIYSMREMIVSETAEQRKAALAKLLPFQRDDFIGMFKALEGRPANIRLLDPPLHEFVSQEMDFAPLIKATGKSEEELRAFVDSLAEANPMLGFRGCRLGMVYPEISRMQARAIMEAAAEVQATGLEVHPEIMIPVLNHVNEMEAMRKLVADECEKVLAEKNIKVDYHIGTMIELPRACITADKIAEHAEYFSFGTNDLTQTTTGISRDDYNKFMPVYLDKSVYPFDFFQRIDTEGVGELMKMAVQKGRTTRPGMKIGICGEQTGQESVFFCQQIGLTYISCSPFRVPGARVSAAQAALLYPREQ</sequence>
<evidence type="ECO:0000313" key="17">
    <source>
        <dbReference type="Proteomes" id="UP000717585"/>
    </source>
</evidence>
<reference evidence="16" key="1">
    <citation type="submission" date="2021-05" db="EMBL/GenBank/DDBJ databases">
        <title>A free-living protist that lacks canonical eukaryotic 1 DNA replication and segregation systems.</title>
        <authorList>
            <person name="Salas-Leiva D.E."/>
            <person name="Tromer E.C."/>
            <person name="Curtis B.A."/>
            <person name="Jerlstrom-Hultqvist J."/>
            <person name="Kolisko M."/>
            <person name="Yi Z."/>
            <person name="Salas-Leiva J.S."/>
            <person name="Gallot-Lavallee L."/>
            <person name="Kops G.J.P.L."/>
            <person name="Archibald J.M."/>
            <person name="Simpson A.G.B."/>
            <person name="Roger A.J."/>
        </authorList>
    </citation>
    <scope>NUCLEOTIDE SEQUENCE</scope>
    <source>
        <strain evidence="16">BICM</strain>
    </source>
</reference>
<feature type="binding site" evidence="11">
    <location>
        <position position="616"/>
    </location>
    <ligand>
        <name>substrate</name>
    </ligand>
</feature>
<dbReference type="SUPFAM" id="SSF52009">
    <property type="entry name" value="Phosphohistidine domain"/>
    <property type="match status" value="1"/>
</dbReference>
<feature type="binding site" evidence="11">
    <location>
        <position position="766"/>
    </location>
    <ligand>
        <name>substrate</name>
    </ligand>
</feature>
<dbReference type="GO" id="GO:0046872">
    <property type="term" value="F:metal ion binding"/>
    <property type="evidence" value="ECO:0007669"/>
    <property type="project" value="UniProtKB-KW"/>
</dbReference>
<keyword evidence="17" id="KW-1185">Reference proteome</keyword>
<dbReference type="Gene3D" id="1.20.80.30">
    <property type="match status" value="1"/>
</dbReference>
<proteinExistence type="inferred from homology"/>
<dbReference type="GO" id="GO:0005524">
    <property type="term" value="F:ATP binding"/>
    <property type="evidence" value="ECO:0007669"/>
    <property type="project" value="UniProtKB-KW"/>
</dbReference>
<dbReference type="InterPro" id="IPR008279">
    <property type="entry name" value="PEP-util_enz_mobile_dom"/>
</dbReference>
<gene>
    <name evidence="16" type="ORF">J8273_0524</name>
</gene>
<dbReference type="Proteomes" id="UP000717585">
    <property type="component" value="Unassembled WGS sequence"/>
</dbReference>
<comment type="similarity">
    <text evidence="2">Belongs to the PEP-utilizing enzyme family.</text>
</comment>
<dbReference type="Pfam" id="PF00391">
    <property type="entry name" value="PEP-utilizers"/>
    <property type="match status" value="1"/>
</dbReference>
<feature type="binding site" evidence="12">
    <location>
        <position position="742"/>
    </location>
    <ligand>
        <name>Mg(2+)</name>
        <dbReference type="ChEBI" id="CHEBI:18420"/>
    </ligand>
</feature>
<evidence type="ECO:0000256" key="8">
    <source>
        <dbReference type="ARBA" id="ARBA00022840"/>
    </source>
</evidence>
<dbReference type="InterPro" id="IPR018274">
    <property type="entry name" value="PEP_util_AS"/>
</dbReference>
<feature type="binding site" evidence="11">
    <location>
        <position position="763"/>
    </location>
    <ligand>
        <name>substrate</name>
    </ligand>
</feature>
<dbReference type="Gene3D" id="3.20.20.60">
    <property type="entry name" value="Phosphoenolpyruvate-binding domains"/>
    <property type="match status" value="1"/>
</dbReference>
<evidence type="ECO:0000313" key="16">
    <source>
        <dbReference type="EMBL" id="KAG9395295.1"/>
    </source>
</evidence>
<dbReference type="InterPro" id="IPR040442">
    <property type="entry name" value="Pyrv_kinase-like_dom_sf"/>
</dbReference>
<dbReference type="InterPro" id="IPR000121">
    <property type="entry name" value="PEP_util_C"/>
</dbReference>
<evidence type="ECO:0000256" key="1">
    <source>
        <dbReference type="ARBA" id="ARBA00001946"/>
    </source>
</evidence>
<dbReference type="GO" id="GO:0050242">
    <property type="term" value="F:pyruvate, phosphate dikinase activity"/>
    <property type="evidence" value="ECO:0007669"/>
    <property type="project" value="UniProtKB-EC"/>
</dbReference>
<dbReference type="NCBIfam" id="TIGR01828">
    <property type="entry name" value="pyru_phos_dikin"/>
    <property type="match status" value="1"/>
</dbReference>
<comment type="caution">
    <text evidence="16">The sequence shown here is derived from an EMBL/GenBank/DDBJ whole genome shotgun (WGS) entry which is preliminary data.</text>
</comment>
<feature type="binding site" evidence="11">
    <location>
        <position position="560"/>
    </location>
    <ligand>
        <name>substrate</name>
    </ligand>
</feature>
<feature type="binding site" evidence="11">
    <location>
        <position position="764"/>
    </location>
    <ligand>
        <name>substrate</name>
    </ligand>
</feature>
<feature type="binding site" evidence="11">
    <location>
        <position position="765"/>
    </location>
    <ligand>
        <name>substrate</name>
    </ligand>
</feature>
<dbReference type="Pfam" id="PF01326">
    <property type="entry name" value="PPDK_N"/>
    <property type="match status" value="2"/>
</dbReference>
<feature type="binding site" evidence="12">
    <location>
        <position position="766"/>
    </location>
    <ligand>
        <name>Mg(2+)</name>
        <dbReference type="ChEBI" id="CHEBI:18420"/>
    </ligand>
</feature>
<feature type="active site" description="Tele-phosphohistidine intermediate" evidence="10">
    <location>
        <position position="454"/>
    </location>
</feature>
<dbReference type="InterPro" id="IPR010121">
    <property type="entry name" value="Pyruvate_phosphate_dikinase"/>
</dbReference>
<dbReference type="InterPro" id="IPR015813">
    <property type="entry name" value="Pyrv/PenolPyrv_kinase-like_dom"/>
</dbReference>
<dbReference type="AlphaFoldDB" id="A0A8J6AZN9"/>
<dbReference type="InterPro" id="IPR036637">
    <property type="entry name" value="Phosphohistidine_dom_sf"/>
</dbReference>
<feature type="binding site" evidence="11">
    <location>
        <position position="742"/>
    </location>
    <ligand>
        <name>substrate</name>
    </ligand>
</feature>
<evidence type="ECO:0000256" key="2">
    <source>
        <dbReference type="ARBA" id="ARBA00007837"/>
    </source>
</evidence>
<feature type="domain" description="Pyruvate phosphate dikinase AMP/ATP-binding" evidence="14">
    <location>
        <begin position="52"/>
        <end position="288"/>
    </location>
</feature>
<feature type="active site" description="Proton donor" evidence="10">
    <location>
        <position position="828"/>
    </location>
</feature>
<dbReference type="SUPFAM" id="SSF51621">
    <property type="entry name" value="Phosphoenolpyruvate/pyruvate domain"/>
    <property type="match status" value="1"/>
</dbReference>
<comment type="cofactor">
    <cofactor evidence="1 12">
        <name>Mg(2+)</name>
        <dbReference type="ChEBI" id="CHEBI:18420"/>
    </cofactor>
</comment>
<keyword evidence="8" id="KW-0067">ATP-binding</keyword>
<dbReference type="PIRSF" id="PIRSF000853">
    <property type="entry name" value="PPDK"/>
    <property type="match status" value="1"/>
</dbReference>
<keyword evidence="5 12" id="KW-0479">Metal-binding</keyword>
<name>A0A8J6AZN9_9EUKA</name>
<dbReference type="EC" id="2.7.9.1" evidence="3"/>
<dbReference type="PROSITE" id="PS00370">
    <property type="entry name" value="PEP_ENZYMES_PHOS_SITE"/>
    <property type="match status" value="1"/>
</dbReference>
<evidence type="ECO:0000256" key="6">
    <source>
        <dbReference type="ARBA" id="ARBA00022741"/>
    </source>
</evidence>
<dbReference type="PANTHER" id="PTHR22931:SF9">
    <property type="entry name" value="PYRUVATE, PHOSPHATE DIKINASE 1, CHLOROPLASTIC"/>
    <property type="match status" value="1"/>
</dbReference>
<evidence type="ECO:0000256" key="5">
    <source>
        <dbReference type="ARBA" id="ARBA00022723"/>
    </source>
</evidence>
<dbReference type="SUPFAM" id="SSF56059">
    <property type="entry name" value="Glutathione synthetase ATP-binding domain-like"/>
    <property type="match status" value="1"/>
</dbReference>